<comment type="caution">
    <text evidence="1">The sequence shown here is derived from an EMBL/GenBank/DDBJ whole genome shotgun (WGS) entry which is preliminary data.</text>
</comment>
<accession>A0AAV8R298</accession>
<sequence length="74" mass="8696">MQDGCSDFRWPRIQQLQWHVYALPRLHRNLAGSIYLHYKPPKLDFAAVGITSSLLITSKARRRLSQNSRRIKYA</sequence>
<evidence type="ECO:0000313" key="2">
    <source>
        <dbReference type="Proteomes" id="UP001222027"/>
    </source>
</evidence>
<reference evidence="1 2" key="1">
    <citation type="submission" date="2022-12" db="EMBL/GenBank/DDBJ databases">
        <title>Chromosome-scale assembly of the Ensete ventricosum genome.</title>
        <authorList>
            <person name="Dussert Y."/>
            <person name="Stocks J."/>
            <person name="Wendawek A."/>
            <person name="Woldeyes F."/>
            <person name="Nichols R.A."/>
            <person name="Borrell J.S."/>
        </authorList>
    </citation>
    <scope>NUCLEOTIDE SEQUENCE [LARGE SCALE GENOMIC DNA]</scope>
    <source>
        <strain evidence="2">cv. Maze</strain>
        <tissue evidence="1">Seeds</tissue>
    </source>
</reference>
<gene>
    <name evidence="1" type="ORF">OPV22_008155</name>
</gene>
<organism evidence="1 2">
    <name type="scientific">Ensete ventricosum</name>
    <name type="common">Abyssinian banana</name>
    <name type="synonym">Musa ensete</name>
    <dbReference type="NCBI Taxonomy" id="4639"/>
    <lineage>
        <taxon>Eukaryota</taxon>
        <taxon>Viridiplantae</taxon>
        <taxon>Streptophyta</taxon>
        <taxon>Embryophyta</taxon>
        <taxon>Tracheophyta</taxon>
        <taxon>Spermatophyta</taxon>
        <taxon>Magnoliopsida</taxon>
        <taxon>Liliopsida</taxon>
        <taxon>Zingiberales</taxon>
        <taxon>Musaceae</taxon>
        <taxon>Ensete</taxon>
    </lineage>
</organism>
<dbReference type="Proteomes" id="UP001222027">
    <property type="component" value="Unassembled WGS sequence"/>
</dbReference>
<name>A0AAV8R298_ENSVE</name>
<dbReference type="EMBL" id="JAQQAF010000003">
    <property type="protein sequence ID" value="KAJ8497603.1"/>
    <property type="molecule type" value="Genomic_DNA"/>
</dbReference>
<keyword evidence="2" id="KW-1185">Reference proteome</keyword>
<evidence type="ECO:0000313" key="1">
    <source>
        <dbReference type="EMBL" id="KAJ8497603.1"/>
    </source>
</evidence>
<dbReference type="AlphaFoldDB" id="A0AAV8R298"/>
<protein>
    <submittedName>
        <fullName evidence="1">Uncharacterized protein</fullName>
    </submittedName>
</protein>
<proteinExistence type="predicted"/>